<gene>
    <name evidence="2" type="ORF">AMAG_14113</name>
</gene>
<evidence type="ECO:0008006" key="4">
    <source>
        <dbReference type="Google" id="ProtNLM"/>
    </source>
</evidence>
<protein>
    <recommendedName>
        <fullName evidence="4">GAF domain-containing protein</fullName>
    </recommendedName>
</protein>
<feature type="region of interest" description="Disordered" evidence="1">
    <location>
        <begin position="34"/>
        <end position="55"/>
    </location>
</feature>
<feature type="compositionally biased region" description="Low complexity" evidence="1">
    <location>
        <begin position="39"/>
        <end position="55"/>
    </location>
</feature>
<proteinExistence type="predicted"/>
<keyword evidence="3" id="KW-1185">Reference proteome</keyword>
<organism evidence="2 3">
    <name type="scientific">Allomyces macrogynus (strain ATCC 38327)</name>
    <name type="common">Allomyces javanicus var. macrogynus</name>
    <dbReference type="NCBI Taxonomy" id="578462"/>
    <lineage>
        <taxon>Eukaryota</taxon>
        <taxon>Fungi</taxon>
        <taxon>Fungi incertae sedis</taxon>
        <taxon>Blastocladiomycota</taxon>
        <taxon>Blastocladiomycetes</taxon>
        <taxon>Blastocladiales</taxon>
        <taxon>Blastocladiaceae</taxon>
        <taxon>Allomyces</taxon>
    </lineage>
</organism>
<accession>A0A0L0T497</accession>
<feature type="region of interest" description="Disordered" evidence="1">
    <location>
        <begin position="413"/>
        <end position="450"/>
    </location>
</feature>
<dbReference type="AlphaFoldDB" id="A0A0L0T497"/>
<feature type="region of interest" description="Disordered" evidence="1">
    <location>
        <begin position="189"/>
        <end position="219"/>
    </location>
</feature>
<dbReference type="EMBL" id="GG745361">
    <property type="protein sequence ID" value="KNE69552.1"/>
    <property type="molecule type" value="Genomic_DNA"/>
</dbReference>
<evidence type="ECO:0000313" key="2">
    <source>
        <dbReference type="EMBL" id="KNE69552.1"/>
    </source>
</evidence>
<dbReference type="Proteomes" id="UP000054350">
    <property type="component" value="Unassembled WGS sequence"/>
</dbReference>
<reference evidence="2 3" key="1">
    <citation type="submission" date="2009-11" db="EMBL/GenBank/DDBJ databases">
        <title>Annotation of Allomyces macrogynus ATCC 38327.</title>
        <authorList>
            <consortium name="The Broad Institute Genome Sequencing Platform"/>
            <person name="Russ C."/>
            <person name="Cuomo C."/>
            <person name="Burger G."/>
            <person name="Gray M.W."/>
            <person name="Holland P.W.H."/>
            <person name="King N."/>
            <person name="Lang F.B.F."/>
            <person name="Roger A.J."/>
            <person name="Ruiz-Trillo I."/>
            <person name="Young S.K."/>
            <person name="Zeng Q."/>
            <person name="Gargeya S."/>
            <person name="Fitzgerald M."/>
            <person name="Haas B."/>
            <person name="Abouelleil A."/>
            <person name="Alvarado L."/>
            <person name="Arachchi H.M."/>
            <person name="Berlin A."/>
            <person name="Chapman S.B."/>
            <person name="Gearin G."/>
            <person name="Goldberg J."/>
            <person name="Griggs A."/>
            <person name="Gujja S."/>
            <person name="Hansen M."/>
            <person name="Heiman D."/>
            <person name="Howarth C."/>
            <person name="Larimer J."/>
            <person name="Lui A."/>
            <person name="MacDonald P.J.P."/>
            <person name="McCowen C."/>
            <person name="Montmayeur A."/>
            <person name="Murphy C."/>
            <person name="Neiman D."/>
            <person name="Pearson M."/>
            <person name="Priest M."/>
            <person name="Roberts A."/>
            <person name="Saif S."/>
            <person name="Shea T."/>
            <person name="Sisk P."/>
            <person name="Stolte C."/>
            <person name="Sykes S."/>
            <person name="Wortman J."/>
            <person name="Nusbaum C."/>
            <person name="Birren B."/>
        </authorList>
    </citation>
    <scope>NUCLEOTIDE SEQUENCE [LARGE SCALE GENOMIC DNA]</scope>
    <source>
        <strain evidence="2 3">ATCC 38327</strain>
    </source>
</reference>
<name>A0A0L0T497_ALLM3</name>
<feature type="compositionally biased region" description="Low complexity" evidence="1">
    <location>
        <begin position="435"/>
        <end position="450"/>
    </location>
</feature>
<sequence length="674" mass="71834">MNQSNARQSVDLFANDLAPDDVKAPRLISMLRKGHLTQGLTKPSPSSKSTGPTKLEPLELRFARDILDDETSLARAKHVAVLAAPPASDASDATAAGMVADPETVMHGIQAAWNTFARLSDQDKGVFLRGILAQCGKPQVEKICKELNLKLSTNGTTANAPVHVHPPDTHSMLARANYNRVSVSFSNLHSDADTTSSSPPPRAVDATASPPPRTSTNPAITNANMYLKLFPDPHLARSDALLAHDPAMIRRVADLTAARCAKLEATLTALNRASASADIHGAGTDLMSSISTMLGAQFFTIYSFTRRTPTSGTTTLRPSDESDPSAPIACVECSNWLSPGTQVHASMIFGYAHHAEHAGTALLNVYHATASDLFTNACHELYPPGMHSFLSAAIVNEAGELAAVIEVINKGGGVPSAPPAAAGPTRRESKRLSNARTTATSPTPAPAAAPTAPFFDVEDEFVMQSTLATWRLILAEARAENERDHRAHQLRAILADLQGMSQAETLPGLLTMAEASIARLVGAEKVAVVLEVATLDVDAAEAVRVGRGEPVMVAHAMTQPGYRARGVRNLLLVPIFGQGDGQVKGVISAQNKVPDYQYFIKQDLDNLVALSPLIAVLIYRAQRTHATNSEMLALRKQADRALDTLAAQDAVAFRVTKDLWIVRTSSLRSLSGVT</sequence>
<evidence type="ECO:0000313" key="3">
    <source>
        <dbReference type="Proteomes" id="UP000054350"/>
    </source>
</evidence>
<dbReference type="STRING" id="578462.A0A0L0T497"/>
<reference evidence="3" key="2">
    <citation type="submission" date="2009-11" db="EMBL/GenBank/DDBJ databases">
        <title>The Genome Sequence of Allomyces macrogynus strain ATCC 38327.</title>
        <authorList>
            <consortium name="The Broad Institute Genome Sequencing Platform"/>
            <person name="Russ C."/>
            <person name="Cuomo C."/>
            <person name="Shea T."/>
            <person name="Young S.K."/>
            <person name="Zeng Q."/>
            <person name="Koehrsen M."/>
            <person name="Haas B."/>
            <person name="Borodovsky M."/>
            <person name="Guigo R."/>
            <person name="Alvarado L."/>
            <person name="Berlin A."/>
            <person name="Borenstein D."/>
            <person name="Chen Z."/>
            <person name="Engels R."/>
            <person name="Freedman E."/>
            <person name="Gellesch M."/>
            <person name="Goldberg J."/>
            <person name="Griggs A."/>
            <person name="Gujja S."/>
            <person name="Heiman D."/>
            <person name="Hepburn T."/>
            <person name="Howarth C."/>
            <person name="Jen D."/>
            <person name="Larson L."/>
            <person name="Lewis B."/>
            <person name="Mehta T."/>
            <person name="Park D."/>
            <person name="Pearson M."/>
            <person name="Roberts A."/>
            <person name="Saif S."/>
            <person name="Shenoy N."/>
            <person name="Sisk P."/>
            <person name="Stolte C."/>
            <person name="Sykes S."/>
            <person name="Walk T."/>
            <person name="White J."/>
            <person name="Yandava C."/>
            <person name="Burger G."/>
            <person name="Gray M.W."/>
            <person name="Holland P.W.H."/>
            <person name="King N."/>
            <person name="Lang F.B.F."/>
            <person name="Roger A.J."/>
            <person name="Ruiz-Trillo I."/>
            <person name="Lander E."/>
            <person name="Nusbaum C."/>
        </authorList>
    </citation>
    <scope>NUCLEOTIDE SEQUENCE [LARGE SCALE GENOMIC DNA]</scope>
    <source>
        <strain evidence="3">ATCC 38327</strain>
    </source>
</reference>
<dbReference type="SUPFAM" id="SSF55781">
    <property type="entry name" value="GAF domain-like"/>
    <property type="match status" value="1"/>
</dbReference>
<evidence type="ECO:0000256" key="1">
    <source>
        <dbReference type="SAM" id="MobiDB-lite"/>
    </source>
</evidence>
<dbReference type="VEuPathDB" id="FungiDB:AMAG_14113"/>
<dbReference type="InterPro" id="IPR029016">
    <property type="entry name" value="GAF-like_dom_sf"/>
</dbReference>
<dbReference type="OrthoDB" id="60033at2759"/>
<dbReference type="Gene3D" id="3.30.450.40">
    <property type="match status" value="1"/>
</dbReference>